<evidence type="ECO:0000313" key="2">
    <source>
        <dbReference type="Proteomes" id="UP000681722"/>
    </source>
</evidence>
<sequence>RPATVYRGQYVTVDELRLLQTNIGGFISFKTFFSTSTSNVRALRRTGDG</sequence>
<dbReference type="EMBL" id="CAJOBC010024902">
    <property type="protein sequence ID" value="CAF4065058.1"/>
    <property type="molecule type" value="Genomic_DNA"/>
</dbReference>
<feature type="non-terminal residue" evidence="1">
    <location>
        <position position="49"/>
    </location>
</feature>
<reference evidence="1" key="1">
    <citation type="submission" date="2021-02" db="EMBL/GenBank/DDBJ databases">
        <authorList>
            <person name="Nowell W R."/>
        </authorList>
    </citation>
    <scope>NUCLEOTIDE SEQUENCE</scope>
</reference>
<accession>A0A8S2PSC7</accession>
<dbReference type="Proteomes" id="UP000681722">
    <property type="component" value="Unassembled WGS sequence"/>
</dbReference>
<evidence type="ECO:0000313" key="1">
    <source>
        <dbReference type="EMBL" id="CAF4065058.1"/>
    </source>
</evidence>
<gene>
    <name evidence="1" type="ORF">SRO942_LOCUS27542</name>
</gene>
<name>A0A8S2PSC7_9BILA</name>
<proteinExistence type="predicted"/>
<comment type="caution">
    <text evidence="1">The sequence shown here is derived from an EMBL/GenBank/DDBJ whole genome shotgun (WGS) entry which is preliminary data.</text>
</comment>
<organism evidence="1 2">
    <name type="scientific">Didymodactylos carnosus</name>
    <dbReference type="NCBI Taxonomy" id="1234261"/>
    <lineage>
        <taxon>Eukaryota</taxon>
        <taxon>Metazoa</taxon>
        <taxon>Spiralia</taxon>
        <taxon>Gnathifera</taxon>
        <taxon>Rotifera</taxon>
        <taxon>Eurotatoria</taxon>
        <taxon>Bdelloidea</taxon>
        <taxon>Philodinida</taxon>
        <taxon>Philodinidae</taxon>
        <taxon>Didymodactylos</taxon>
    </lineage>
</organism>
<dbReference type="AlphaFoldDB" id="A0A8S2PSC7"/>
<protein>
    <submittedName>
        <fullName evidence="1">Uncharacterized protein</fullName>
    </submittedName>
</protein>
<feature type="non-terminal residue" evidence="1">
    <location>
        <position position="1"/>
    </location>
</feature>